<organism evidence="2 3">
    <name type="scientific">Jatropha curcas</name>
    <name type="common">Barbados nut</name>
    <dbReference type="NCBI Taxonomy" id="180498"/>
    <lineage>
        <taxon>Eukaryota</taxon>
        <taxon>Viridiplantae</taxon>
        <taxon>Streptophyta</taxon>
        <taxon>Embryophyta</taxon>
        <taxon>Tracheophyta</taxon>
        <taxon>Spermatophyta</taxon>
        <taxon>Magnoliopsida</taxon>
        <taxon>eudicotyledons</taxon>
        <taxon>Gunneridae</taxon>
        <taxon>Pentapetalae</taxon>
        <taxon>rosids</taxon>
        <taxon>fabids</taxon>
        <taxon>Malpighiales</taxon>
        <taxon>Euphorbiaceae</taxon>
        <taxon>Crotonoideae</taxon>
        <taxon>Jatropheae</taxon>
        <taxon>Jatropha</taxon>
    </lineage>
</organism>
<reference evidence="2 3" key="1">
    <citation type="journal article" date="2014" name="PLoS ONE">
        <title>Global Analysis of Gene Expression Profiles in Physic Nut (Jatropha curcas L.) Seedlings Exposed to Salt Stress.</title>
        <authorList>
            <person name="Zhang L."/>
            <person name="Zhang C."/>
            <person name="Wu P."/>
            <person name="Chen Y."/>
            <person name="Li M."/>
            <person name="Jiang H."/>
            <person name="Wu G."/>
        </authorList>
    </citation>
    <scope>NUCLEOTIDE SEQUENCE [LARGE SCALE GENOMIC DNA]</scope>
    <source>
        <strain evidence="3">cv. GZQX0401</strain>
        <tissue evidence="2">Young leaves</tissue>
    </source>
</reference>
<dbReference type="AlphaFoldDB" id="A0A067J9Q2"/>
<evidence type="ECO:0000256" key="1">
    <source>
        <dbReference type="SAM" id="MobiDB-lite"/>
    </source>
</evidence>
<accession>A0A067J9Q2</accession>
<proteinExistence type="predicted"/>
<keyword evidence="3" id="KW-1185">Reference proteome</keyword>
<gene>
    <name evidence="2" type="ORF">JCGZ_05788</name>
</gene>
<evidence type="ECO:0000313" key="2">
    <source>
        <dbReference type="EMBL" id="KDP20472.1"/>
    </source>
</evidence>
<dbReference type="Proteomes" id="UP000027138">
    <property type="component" value="Unassembled WGS sequence"/>
</dbReference>
<sequence>MGHQLTAAAGTNGGDDGGGDGDIRKINPRETMAGDQGFPNIINNNNYNLAASSSAKNGMMNHHPYSYNITHSGVDMEFPT</sequence>
<dbReference type="EMBL" id="KK916015">
    <property type="protein sequence ID" value="KDP20472.1"/>
    <property type="molecule type" value="Genomic_DNA"/>
</dbReference>
<evidence type="ECO:0000313" key="3">
    <source>
        <dbReference type="Proteomes" id="UP000027138"/>
    </source>
</evidence>
<feature type="region of interest" description="Disordered" evidence="1">
    <location>
        <begin position="1"/>
        <end position="40"/>
    </location>
</feature>
<name>A0A067J9Q2_JATCU</name>
<protein>
    <submittedName>
        <fullName evidence="2">Uncharacterized protein</fullName>
    </submittedName>
</protein>